<protein>
    <submittedName>
        <fullName evidence="1">Uncharacterized protein</fullName>
    </submittedName>
</protein>
<proteinExistence type="predicted"/>
<evidence type="ECO:0000313" key="1">
    <source>
        <dbReference type="EMBL" id="JAD39230.1"/>
    </source>
</evidence>
<name>A0A0A8ZR49_ARUDO</name>
<sequence length="22" mass="2515">MFYLGASVFCQHTYCCDLENGL</sequence>
<reference evidence="1" key="2">
    <citation type="journal article" date="2015" name="Data Brief">
        <title>Shoot transcriptome of the giant reed, Arundo donax.</title>
        <authorList>
            <person name="Barrero R.A."/>
            <person name="Guerrero F.D."/>
            <person name="Moolhuijzen P."/>
            <person name="Goolsby J.A."/>
            <person name="Tidwell J."/>
            <person name="Bellgard S.E."/>
            <person name="Bellgard M.I."/>
        </authorList>
    </citation>
    <scope>NUCLEOTIDE SEQUENCE</scope>
    <source>
        <tissue evidence="1">Shoot tissue taken approximately 20 cm above the soil surface</tissue>
    </source>
</reference>
<organism evidence="1">
    <name type="scientific">Arundo donax</name>
    <name type="common">Giant reed</name>
    <name type="synonym">Donax arundinaceus</name>
    <dbReference type="NCBI Taxonomy" id="35708"/>
    <lineage>
        <taxon>Eukaryota</taxon>
        <taxon>Viridiplantae</taxon>
        <taxon>Streptophyta</taxon>
        <taxon>Embryophyta</taxon>
        <taxon>Tracheophyta</taxon>
        <taxon>Spermatophyta</taxon>
        <taxon>Magnoliopsida</taxon>
        <taxon>Liliopsida</taxon>
        <taxon>Poales</taxon>
        <taxon>Poaceae</taxon>
        <taxon>PACMAD clade</taxon>
        <taxon>Arundinoideae</taxon>
        <taxon>Arundineae</taxon>
        <taxon>Arundo</taxon>
    </lineage>
</organism>
<dbReference type="EMBL" id="GBRH01258665">
    <property type="protein sequence ID" value="JAD39230.1"/>
    <property type="molecule type" value="Transcribed_RNA"/>
</dbReference>
<dbReference type="AlphaFoldDB" id="A0A0A8ZR49"/>
<accession>A0A0A8ZR49</accession>
<reference evidence="1" key="1">
    <citation type="submission" date="2014-09" db="EMBL/GenBank/DDBJ databases">
        <authorList>
            <person name="Magalhaes I.L.F."/>
            <person name="Oliveira U."/>
            <person name="Santos F.R."/>
            <person name="Vidigal T.H.D.A."/>
            <person name="Brescovit A.D."/>
            <person name="Santos A.J."/>
        </authorList>
    </citation>
    <scope>NUCLEOTIDE SEQUENCE</scope>
    <source>
        <tissue evidence="1">Shoot tissue taken approximately 20 cm above the soil surface</tissue>
    </source>
</reference>